<dbReference type="Pfam" id="PF25890">
    <property type="entry name" value="BGLAP_C"/>
    <property type="match status" value="1"/>
</dbReference>
<dbReference type="GO" id="GO:0005509">
    <property type="term" value="F:calcium ion binding"/>
    <property type="evidence" value="ECO:0007669"/>
    <property type="project" value="UniProtKB-UniRule"/>
</dbReference>
<evidence type="ECO:0000256" key="11">
    <source>
        <dbReference type="ARBA" id="ARBA00023157"/>
    </source>
</evidence>
<name>A0A8D0BYY7_SALMN</name>
<dbReference type="GO" id="GO:0005576">
    <property type="term" value="C:extracellular region"/>
    <property type="evidence" value="ECO:0007669"/>
    <property type="project" value="UniProtKB-SubCell"/>
</dbReference>
<dbReference type="AlphaFoldDB" id="A0A8D0BYY7"/>
<feature type="disulfide bond" evidence="15">
    <location>
        <begin position="76"/>
        <end position="82"/>
    </location>
</feature>
<dbReference type="OMA" id="TAFCYES"/>
<dbReference type="InterPro" id="IPR058704">
    <property type="entry name" value="BGLAP-like_C"/>
</dbReference>
<feature type="chain" id="PRO_5044521040" description="Matrix Gla protein" evidence="17">
    <location>
        <begin position="20"/>
        <end position="105"/>
    </location>
</feature>
<dbReference type="GeneTree" id="ENSGT00390000003753"/>
<evidence type="ECO:0000256" key="16">
    <source>
        <dbReference type="PIRSR" id="PIRSR602384-3"/>
    </source>
</evidence>
<evidence type="ECO:0000256" key="14">
    <source>
        <dbReference type="PIRSR" id="PIRSR602384-1"/>
    </source>
</evidence>
<evidence type="ECO:0000256" key="8">
    <source>
        <dbReference type="ARBA" id="ARBA00022729"/>
    </source>
</evidence>
<dbReference type="PANTHER" id="PTHR10109">
    <property type="entry name" value="MATRIX GLA PROTEIN"/>
    <property type="match status" value="1"/>
</dbReference>
<dbReference type="InterPro" id="IPR000294">
    <property type="entry name" value="GLA_domain"/>
</dbReference>
<feature type="signal peptide" evidence="17">
    <location>
        <begin position="1"/>
        <end position="19"/>
    </location>
</feature>
<comment type="PTM">
    <text evidence="16">Gamma-carboxyglutamate residues are formed by vitamin K dependent carboxylation. These residues are essential for the binding of calcium.</text>
</comment>
<feature type="modified residue" description="4-carboxyglutamate" evidence="16">
    <location>
        <position position="70"/>
    </location>
</feature>
<evidence type="ECO:0000256" key="12">
    <source>
        <dbReference type="ARBA" id="ARBA00023188"/>
    </source>
</evidence>
<dbReference type="SMART" id="SM00069">
    <property type="entry name" value="GLA"/>
    <property type="match status" value="1"/>
</dbReference>
<evidence type="ECO:0000256" key="3">
    <source>
        <dbReference type="ARBA" id="ARBA00017145"/>
    </source>
</evidence>
<keyword evidence="5 16" id="KW-0301">Gamma-carboxyglutamic acid</keyword>
<feature type="modified residue" description="4-carboxyglutamate" evidence="16">
    <location>
        <position position="74"/>
    </location>
</feature>
<proteinExistence type="inferred from homology"/>
<keyword evidence="8 17" id="KW-0732">Signal</keyword>
<dbReference type="GO" id="GO:0030500">
    <property type="term" value="P:regulation of bone mineralization"/>
    <property type="evidence" value="ECO:0007669"/>
    <property type="project" value="InterPro"/>
</dbReference>
<dbReference type="PROSITE" id="PS50998">
    <property type="entry name" value="GLA_2"/>
    <property type="match status" value="1"/>
</dbReference>
<comment type="subcellular location">
    <subcellularLocation>
        <location evidence="1 17">Secreted</location>
    </subcellularLocation>
</comment>
<feature type="binding site" evidence="14">
    <location>
        <position position="70"/>
    </location>
    <ligand>
        <name>Ca(2+)</name>
        <dbReference type="ChEBI" id="CHEBI:29108"/>
        <label>1</label>
    </ligand>
</feature>
<feature type="binding site" evidence="14">
    <location>
        <position position="77"/>
    </location>
    <ligand>
        <name>Ca(2+)</name>
        <dbReference type="ChEBI" id="CHEBI:29108"/>
        <label>1</label>
    </ligand>
</feature>
<comment type="PTM">
    <text evidence="17">Requires vitamin K-dependent gamma-carboxylation for its function.</text>
</comment>
<keyword evidence="14" id="KW-0106">Calcium</keyword>
<evidence type="ECO:0000256" key="13">
    <source>
        <dbReference type="ARBA" id="ARBA00025316"/>
    </source>
</evidence>
<keyword evidence="14" id="KW-0479">Metal-binding</keyword>
<evidence type="ECO:0000256" key="7">
    <source>
        <dbReference type="ARBA" id="ARBA00022553"/>
    </source>
</evidence>
<keyword evidence="11 15" id="KW-1015">Disulfide bond</keyword>
<evidence type="ECO:0000256" key="17">
    <source>
        <dbReference type="RuleBase" id="RU361261"/>
    </source>
</evidence>
<keyword evidence="10" id="KW-0892">Osteogenesis</keyword>
<sequence length="105" mass="12737">MRTFIILALLSILAMAAFCYESHESIESHEFPSPFLNRRNANTFIRTPPENRWNSYIQERIRERTKTPQELQREVCEDYNPCERYAMRHGYTAAYKRFFEPRRVK</sequence>
<feature type="modified residue" description="4-carboxyglutamate" evidence="16">
    <location>
        <position position="77"/>
    </location>
</feature>
<dbReference type="GO" id="GO:0030154">
    <property type="term" value="P:cell differentiation"/>
    <property type="evidence" value="ECO:0007669"/>
    <property type="project" value="UniProtKB-KW"/>
</dbReference>
<evidence type="ECO:0000256" key="9">
    <source>
        <dbReference type="ARBA" id="ARBA00022782"/>
    </source>
</evidence>
<dbReference type="InterPro" id="IPR035972">
    <property type="entry name" value="GLA-like_dom_SF"/>
</dbReference>
<evidence type="ECO:0000256" key="5">
    <source>
        <dbReference type="ARBA" id="ARBA00022479"/>
    </source>
</evidence>
<protein>
    <recommendedName>
        <fullName evidence="3 17">Matrix Gla protein</fullName>
        <shortName evidence="17">MGP</shortName>
    </recommendedName>
</protein>
<evidence type="ECO:0000256" key="6">
    <source>
        <dbReference type="ARBA" id="ARBA00022525"/>
    </source>
</evidence>
<dbReference type="SUPFAM" id="SSF57630">
    <property type="entry name" value="GLA-domain"/>
    <property type="match status" value="1"/>
</dbReference>
<dbReference type="GO" id="GO:0001503">
    <property type="term" value="P:ossification"/>
    <property type="evidence" value="ECO:0007669"/>
    <property type="project" value="UniProtKB-KW"/>
</dbReference>
<keyword evidence="6 17" id="KW-0964">Secreted</keyword>
<evidence type="ECO:0000256" key="15">
    <source>
        <dbReference type="PIRSR" id="PIRSR602384-2"/>
    </source>
</evidence>
<dbReference type="InterPro" id="IPR027118">
    <property type="entry name" value="MGP"/>
</dbReference>
<keyword evidence="20" id="KW-1185">Reference proteome</keyword>
<organism evidence="19 20">
    <name type="scientific">Salvator merianae</name>
    <name type="common">Argentine black and white tegu</name>
    <name type="synonym">Tupinambis merianae</name>
    <dbReference type="NCBI Taxonomy" id="96440"/>
    <lineage>
        <taxon>Eukaryota</taxon>
        <taxon>Metazoa</taxon>
        <taxon>Chordata</taxon>
        <taxon>Craniata</taxon>
        <taxon>Vertebrata</taxon>
        <taxon>Euteleostomi</taxon>
        <taxon>Lepidosauria</taxon>
        <taxon>Squamata</taxon>
        <taxon>Bifurcata</taxon>
        <taxon>Unidentata</taxon>
        <taxon>Episquamata</taxon>
        <taxon>Laterata</taxon>
        <taxon>Teiioidea</taxon>
        <taxon>Teiidae</taxon>
        <taxon>Salvator</taxon>
    </lineage>
</organism>
<keyword evidence="12" id="KW-0891">Chondrogenesis</keyword>
<dbReference type="Ensembl" id="ENSSMRT00000021203.1">
    <property type="protein sequence ID" value="ENSSMRP00000018114.1"/>
    <property type="gene ID" value="ENSSMRG00000014092.1"/>
</dbReference>
<dbReference type="GO" id="GO:0031012">
    <property type="term" value="C:extracellular matrix"/>
    <property type="evidence" value="ECO:0007669"/>
    <property type="project" value="InterPro"/>
</dbReference>
<evidence type="ECO:0000313" key="19">
    <source>
        <dbReference type="Ensembl" id="ENSSMRP00000018114.1"/>
    </source>
</evidence>
<reference evidence="19" key="1">
    <citation type="submission" date="2025-05" db="UniProtKB">
        <authorList>
            <consortium name="Ensembl"/>
        </authorList>
    </citation>
    <scope>IDENTIFICATION</scope>
</reference>
<accession>A0A8D0BYY7</accession>
<evidence type="ECO:0000256" key="4">
    <source>
        <dbReference type="ARBA" id="ARBA00022473"/>
    </source>
</evidence>
<keyword evidence="7" id="KW-0597">Phosphoprotein</keyword>
<dbReference type="PROSITE" id="PS00011">
    <property type="entry name" value="GLA_1"/>
    <property type="match status" value="1"/>
</dbReference>
<feature type="domain" description="Gla" evidence="18">
    <location>
        <begin position="54"/>
        <end position="100"/>
    </location>
</feature>
<comment type="function">
    <text evidence="13">Associates with the organic matrix of bone and cartilage. Thought to act as an inhibitor of bone formation.</text>
</comment>
<evidence type="ECO:0000259" key="18">
    <source>
        <dbReference type="PROSITE" id="PS50998"/>
    </source>
</evidence>
<dbReference type="Proteomes" id="UP000694421">
    <property type="component" value="Unplaced"/>
</dbReference>
<evidence type="ECO:0000313" key="20">
    <source>
        <dbReference type="Proteomes" id="UP000694421"/>
    </source>
</evidence>
<dbReference type="InterPro" id="IPR002384">
    <property type="entry name" value="Osteocalcin/MGP"/>
</dbReference>
<comment type="similarity">
    <text evidence="2 17">Belongs to the osteocalcin/matrix Gla protein family.</text>
</comment>
<evidence type="ECO:0000256" key="10">
    <source>
        <dbReference type="ARBA" id="ARBA00022855"/>
    </source>
</evidence>
<evidence type="ECO:0000256" key="1">
    <source>
        <dbReference type="ARBA" id="ARBA00004613"/>
    </source>
</evidence>
<dbReference type="GO" id="GO:0051216">
    <property type="term" value="P:cartilage development"/>
    <property type="evidence" value="ECO:0007669"/>
    <property type="project" value="UniProtKB-KW"/>
</dbReference>
<dbReference type="PRINTS" id="PR00002">
    <property type="entry name" value="GLABONE"/>
</dbReference>
<dbReference type="PANTHER" id="PTHR10109:SF0">
    <property type="entry name" value="MATRIX GLA PROTEIN"/>
    <property type="match status" value="1"/>
</dbReference>
<feature type="binding site" evidence="14">
    <location>
        <position position="74"/>
    </location>
    <ligand>
        <name>Ca(2+)</name>
        <dbReference type="ChEBI" id="CHEBI:29108"/>
        <label>1</label>
    </ligand>
</feature>
<evidence type="ECO:0000256" key="2">
    <source>
        <dbReference type="ARBA" id="ARBA00008850"/>
    </source>
</evidence>
<dbReference type="Ensembl" id="ENSSMRT00000021202.1">
    <property type="protein sequence ID" value="ENSSMRP00000018113.1"/>
    <property type="gene ID" value="ENSSMRG00000014092.1"/>
</dbReference>
<keyword evidence="9" id="KW-0221">Differentiation</keyword>
<keyword evidence="4" id="KW-0217">Developmental protein</keyword>